<dbReference type="PROSITE" id="PS51257">
    <property type="entry name" value="PROKAR_LIPOPROTEIN"/>
    <property type="match status" value="1"/>
</dbReference>
<proteinExistence type="predicted"/>
<feature type="chain" id="PRO_5046814765" evidence="1">
    <location>
        <begin position="31"/>
        <end position="675"/>
    </location>
</feature>
<sequence>MKKLLTPRGWLAGILALTLFSAGCISSVGAAATAADSTQQDLAVVGSYANLKKLVEKARTENDFTVNGGIRRDRLFTTVAPTQAPIAEAAKSAAADGAAAASGDYSKTNVQVDGVDEADIVKTDGRYIYQVNKQRVIIAEAYPPEEMKLAATIDLEDQPLSPREIYVDKDYLVVLGDSRDDIPVFVPEKGAESKMLPGRKRPPYYPYPHYGSVKALVYDIRDKGNIHKTREVELEGNYVSSRKIDASLYLVTDRQLGYYLPETEDPTILPWYKDSVSGTEKNLMSYDKIRCFPDFVQPNYLLVAGFNVTDTSKKVNVATYLGSGQEVYASPQNLYVAVTHYQRQAQSGITVPFWGQAAEKTRLYKFRLNEASIRYQEQGEIPGRILNQFSMDESGEYFRVATTVGNPWEQGEGTSKNNLYVLDSHLKQVGKLEGIAPGEQIYSVRFMGERAYLVTFRTVDPLFVIDLKVPQTPKILGALKIPGYSNYLHPYDENHIIGFGKDTVEQVQKDSQGNETGVSAFYLGMKMAIFDVTDVNHPVEQFTANIGDRGTDSDLLHNHKALLFDKQKNLLAFPVRVMVVDGNHQEQSGIPEYGTFAFQGAYVYRVDLAKGFELKGKITHLTQADYDKAGMYWYNSDNDIQRILYVGDTLYTLSNNKIKANAIVDLKDQGTLTLQ</sequence>
<reference evidence="2 3" key="1">
    <citation type="submission" date="2020-07" db="EMBL/GenBank/DDBJ databases">
        <title>Draft whole-genome sequence of Heliobacterium chlorum DSM 3682, type strain.</title>
        <authorList>
            <person name="Kyndt J.A."/>
            <person name="Meyer T.E."/>
            <person name="Imhoff J.F."/>
        </authorList>
    </citation>
    <scope>NUCLEOTIDE SEQUENCE [LARGE SCALE GENOMIC DNA]</scope>
    <source>
        <strain evidence="2 3">DSM 3682</strain>
    </source>
</reference>
<dbReference type="RefSeq" id="WP_188039160.1">
    <property type="nucleotide sequence ID" value="NZ_JACVHF010000003.1"/>
</dbReference>
<organism evidence="2 3">
    <name type="scientific">Heliobacterium chlorum</name>
    <dbReference type="NCBI Taxonomy" id="2698"/>
    <lineage>
        <taxon>Bacteria</taxon>
        <taxon>Bacillati</taxon>
        <taxon>Bacillota</taxon>
        <taxon>Clostridia</taxon>
        <taxon>Eubacteriales</taxon>
        <taxon>Heliobacteriaceae</taxon>
        <taxon>Heliobacterium</taxon>
    </lineage>
</organism>
<evidence type="ECO:0000313" key="3">
    <source>
        <dbReference type="Proteomes" id="UP000617402"/>
    </source>
</evidence>
<feature type="signal peptide" evidence="1">
    <location>
        <begin position="1"/>
        <end position="30"/>
    </location>
</feature>
<dbReference type="Pfam" id="PF09826">
    <property type="entry name" value="Beta_propel"/>
    <property type="match status" value="1"/>
</dbReference>
<gene>
    <name evidence="2" type="ORF">H1S01_05905</name>
</gene>
<comment type="caution">
    <text evidence="2">The sequence shown here is derived from an EMBL/GenBank/DDBJ whole genome shotgun (WGS) entry which is preliminary data.</text>
</comment>
<name>A0ABR7T309_HELCL</name>
<evidence type="ECO:0000313" key="2">
    <source>
        <dbReference type="EMBL" id="MBC9784046.1"/>
    </source>
</evidence>
<dbReference type="EMBL" id="JACVHF010000003">
    <property type="protein sequence ID" value="MBC9784046.1"/>
    <property type="molecule type" value="Genomic_DNA"/>
</dbReference>
<dbReference type="PIRSF" id="PIRSF006425">
    <property type="entry name" value="UCP006425_WD40"/>
    <property type="match status" value="1"/>
</dbReference>
<dbReference type="InterPro" id="IPR019198">
    <property type="entry name" value="Beta_propeller_containing"/>
</dbReference>
<keyword evidence="3" id="KW-1185">Reference proteome</keyword>
<protein>
    <submittedName>
        <fullName evidence="2">Beta-propeller domain-containing protein</fullName>
    </submittedName>
</protein>
<dbReference type="Proteomes" id="UP000617402">
    <property type="component" value="Unassembled WGS sequence"/>
</dbReference>
<accession>A0ABR7T309</accession>
<dbReference type="InterPro" id="IPR014441">
    <property type="entry name" value="UCP006425_b-propeller"/>
</dbReference>
<evidence type="ECO:0000256" key="1">
    <source>
        <dbReference type="SAM" id="SignalP"/>
    </source>
</evidence>
<keyword evidence="1" id="KW-0732">Signal</keyword>